<keyword evidence="1" id="KW-0812">Transmembrane</keyword>
<dbReference type="GeneID" id="34614635"/>
<proteinExistence type="predicted"/>
<dbReference type="EMBL" id="KV878359">
    <property type="protein sequence ID" value="OJJ42466.1"/>
    <property type="molecule type" value="Genomic_DNA"/>
</dbReference>
<evidence type="ECO:0008006" key="4">
    <source>
        <dbReference type="Google" id="ProtNLM"/>
    </source>
</evidence>
<feature type="transmembrane region" description="Helical" evidence="1">
    <location>
        <begin position="249"/>
        <end position="271"/>
    </location>
</feature>
<dbReference type="OrthoDB" id="3363151at2759"/>
<sequence>MHLVGLRGWFTIQSFLFVFFDAFLPGTVVNSYNNQGPLWQMDLRKSLGVLFWNGPLIYSAFILLSARSIAIPFLRDPSKANLTGAIFRRGLRLFFPALVGLGLAKLILAQTDGYAWIQYFLDLTGNESASVPYDIPNALVYFNAVFNLFWITRTFATSAASLAFPSHLLWILTVLYTQSFTVYMTMIVAPYTRPAWRLKAALFFVLSAWWMQSWAWYSISGLLLADMVVNMDFQQKAARGIPLPFKKGLFLPSWTVYLLLMLGGVLMQFLWTGWNPQLYDSEIVAHAGLYYSGGLNTDYDSSQPQARDDIYLILLGFLLAVDTYPWLQRLFANPVFVYLGSRSLSWLFAQGIVVYTAGMRLFIHLNVDRQWPSQVSVFVSFLVSLLTVIAFAELFYRLVDHPSRAFSHIVFDWIRE</sequence>
<dbReference type="VEuPathDB" id="FungiDB:ASPZODRAFT_29195"/>
<reference evidence="3" key="1">
    <citation type="journal article" date="2017" name="Genome Biol.">
        <title>Comparative genomics reveals high biological diversity and specific adaptations in the industrially and medically important fungal genus Aspergillus.</title>
        <authorList>
            <person name="de Vries R.P."/>
            <person name="Riley R."/>
            <person name="Wiebenga A."/>
            <person name="Aguilar-Osorio G."/>
            <person name="Amillis S."/>
            <person name="Uchima C.A."/>
            <person name="Anderluh G."/>
            <person name="Asadollahi M."/>
            <person name="Askin M."/>
            <person name="Barry K."/>
            <person name="Battaglia E."/>
            <person name="Bayram O."/>
            <person name="Benocci T."/>
            <person name="Braus-Stromeyer S.A."/>
            <person name="Caldana C."/>
            <person name="Canovas D."/>
            <person name="Cerqueira G.C."/>
            <person name="Chen F."/>
            <person name="Chen W."/>
            <person name="Choi C."/>
            <person name="Clum A."/>
            <person name="Dos Santos R.A."/>
            <person name="Damasio A.R."/>
            <person name="Diallinas G."/>
            <person name="Emri T."/>
            <person name="Fekete E."/>
            <person name="Flipphi M."/>
            <person name="Freyberg S."/>
            <person name="Gallo A."/>
            <person name="Gournas C."/>
            <person name="Habgood R."/>
            <person name="Hainaut M."/>
            <person name="Harispe M.L."/>
            <person name="Henrissat B."/>
            <person name="Hilden K.S."/>
            <person name="Hope R."/>
            <person name="Hossain A."/>
            <person name="Karabika E."/>
            <person name="Karaffa L."/>
            <person name="Karanyi Z."/>
            <person name="Krasevec N."/>
            <person name="Kuo A."/>
            <person name="Kusch H."/>
            <person name="LaButti K."/>
            <person name="Lagendijk E.L."/>
            <person name="Lapidus A."/>
            <person name="Levasseur A."/>
            <person name="Lindquist E."/>
            <person name="Lipzen A."/>
            <person name="Logrieco A.F."/>
            <person name="MacCabe A."/>
            <person name="Maekelae M.R."/>
            <person name="Malavazi I."/>
            <person name="Melin P."/>
            <person name="Meyer V."/>
            <person name="Mielnichuk N."/>
            <person name="Miskei M."/>
            <person name="Molnar A.P."/>
            <person name="Mule G."/>
            <person name="Ngan C.Y."/>
            <person name="Orejas M."/>
            <person name="Orosz E."/>
            <person name="Ouedraogo J.P."/>
            <person name="Overkamp K.M."/>
            <person name="Park H.-S."/>
            <person name="Perrone G."/>
            <person name="Piumi F."/>
            <person name="Punt P.J."/>
            <person name="Ram A.F."/>
            <person name="Ramon A."/>
            <person name="Rauscher S."/>
            <person name="Record E."/>
            <person name="Riano-Pachon D.M."/>
            <person name="Robert V."/>
            <person name="Roehrig J."/>
            <person name="Ruller R."/>
            <person name="Salamov A."/>
            <person name="Salih N.S."/>
            <person name="Samson R.A."/>
            <person name="Sandor E."/>
            <person name="Sanguinetti M."/>
            <person name="Schuetze T."/>
            <person name="Sepcic K."/>
            <person name="Shelest E."/>
            <person name="Sherlock G."/>
            <person name="Sophianopoulou V."/>
            <person name="Squina F.M."/>
            <person name="Sun H."/>
            <person name="Susca A."/>
            <person name="Todd R.B."/>
            <person name="Tsang A."/>
            <person name="Unkles S.E."/>
            <person name="van de Wiele N."/>
            <person name="van Rossen-Uffink D."/>
            <person name="Oliveira J.V."/>
            <person name="Vesth T.C."/>
            <person name="Visser J."/>
            <person name="Yu J.-H."/>
            <person name="Zhou M."/>
            <person name="Andersen M.R."/>
            <person name="Archer D.B."/>
            <person name="Baker S.E."/>
            <person name="Benoit I."/>
            <person name="Brakhage A.A."/>
            <person name="Braus G.H."/>
            <person name="Fischer R."/>
            <person name="Frisvad J.C."/>
            <person name="Goldman G.H."/>
            <person name="Houbraken J."/>
            <person name="Oakley B."/>
            <person name="Pocsi I."/>
            <person name="Scazzocchio C."/>
            <person name="Seiboth B."/>
            <person name="vanKuyk P.A."/>
            <person name="Wortman J."/>
            <person name="Dyer P.S."/>
            <person name="Grigoriev I.V."/>
        </authorList>
    </citation>
    <scope>NUCLEOTIDE SEQUENCE [LARGE SCALE GENOMIC DNA]</scope>
    <source>
        <strain evidence="3">CBS 506.65</strain>
    </source>
</reference>
<feature type="transmembrane region" description="Helical" evidence="1">
    <location>
        <begin position="168"/>
        <end position="189"/>
    </location>
</feature>
<keyword evidence="3" id="KW-1185">Reference proteome</keyword>
<feature type="transmembrane region" description="Helical" evidence="1">
    <location>
        <begin position="49"/>
        <end position="70"/>
    </location>
</feature>
<evidence type="ECO:0000256" key="1">
    <source>
        <dbReference type="SAM" id="Phobius"/>
    </source>
</evidence>
<evidence type="ECO:0000313" key="3">
    <source>
        <dbReference type="Proteomes" id="UP000184188"/>
    </source>
</evidence>
<dbReference type="Proteomes" id="UP000184188">
    <property type="component" value="Unassembled WGS sequence"/>
</dbReference>
<feature type="transmembrane region" description="Helical" evidence="1">
    <location>
        <begin position="209"/>
        <end position="229"/>
    </location>
</feature>
<dbReference type="RefSeq" id="XP_022576976.1">
    <property type="nucleotide sequence ID" value="XM_022728171.1"/>
</dbReference>
<accession>A0A1L9S5L9</accession>
<protein>
    <recommendedName>
        <fullName evidence="4">Acyltransferase 3 domain-containing protein</fullName>
    </recommendedName>
</protein>
<organism evidence="2 3">
    <name type="scientific">Penicilliopsis zonata CBS 506.65</name>
    <dbReference type="NCBI Taxonomy" id="1073090"/>
    <lineage>
        <taxon>Eukaryota</taxon>
        <taxon>Fungi</taxon>
        <taxon>Dikarya</taxon>
        <taxon>Ascomycota</taxon>
        <taxon>Pezizomycotina</taxon>
        <taxon>Eurotiomycetes</taxon>
        <taxon>Eurotiomycetidae</taxon>
        <taxon>Eurotiales</taxon>
        <taxon>Aspergillaceae</taxon>
        <taxon>Penicilliopsis</taxon>
    </lineage>
</organism>
<feature type="transmembrane region" description="Helical" evidence="1">
    <location>
        <begin position="344"/>
        <end position="363"/>
    </location>
</feature>
<feature type="transmembrane region" description="Helical" evidence="1">
    <location>
        <begin position="375"/>
        <end position="396"/>
    </location>
</feature>
<feature type="transmembrane region" description="Helical" evidence="1">
    <location>
        <begin position="91"/>
        <end position="109"/>
    </location>
</feature>
<gene>
    <name evidence="2" type="ORF">ASPZODRAFT_29195</name>
</gene>
<feature type="transmembrane region" description="Helical" evidence="1">
    <location>
        <begin position="138"/>
        <end position="156"/>
    </location>
</feature>
<feature type="transmembrane region" description="Helical" evidence="1">
    <location>
        <begin position="310"/>
        <end position="332"/>
    </location>
</feature>
<feature type="transmembrane region" description="Helical" evidence="1">
    <location>
        <begin position="9"/>
        <end position="29"/>
    </location>
</feature>
<dbReference type="AlphaFoldDB" id="A0A1L9S5L9"/>
<keyword evidence="1" id="KW-0472">Membrane</keyword>
<keyword evidence="1" id="KW-1133">Transmembrane helix</keyword>
<name>A0A1L9S5L9_9EURO</name>
<evidence type="ECO:0000313" key="2">
    <source>
        <dbReference type="EMBL" id="OJJ42466.1"/>
    </source>
</evidence>